<dbReference type="Gene3D" id="3.10.180.10">
    <property type="entry name" value="2,3-Dihydroxybiphenyl 1,2-Dioxygenase, domain 1"/>
    <property type="match status" value="1"/>
</dbReference>
<keyword evidence="3" id="KW-1185">Reference proteome</keyword>
<dbReference type="AlphaFoldDB" id="C6WAU3"/>
<dbReference type="PANTHER" id="PTHR35908">
    <property type="entry name" value="HYPOTHETICAL FUSION PROTEIN"/>
    <property type="match status" value="1"/>
</dbReference>
<dbReference type="STRING" id="446462.Amir_3520"/>
<organism evidence="2 3">
    <name type="scientific">Actinosynnema mirum (strain ATCC 29888 / DSM 43827 / JCM 3225 / NBRC 14064 / NCIMB 13271 / NRRL B-12336 / IMRU 3971 / 101)</name>
    <dbReference type="NCBI Taxonomy" id="446462"/>
    <lineage>
        <taxon>Bacteria</taxon>
        <taxon>Bacillati</taxon>
        <taxon>Actinomycetota</taxon>
        <taxon>Actinomycetes</taxon>
        <taxon>Pseudonocardiales</taxon>
        <taxon>Pseudonocardiaceae</taxon>
        <taxon>Actinosynnema</taxon>
    </lineage>
</organism>
<sequence length="121" mass="13064">MKLTATVLDTTDPKGLALFYGALLGWEIATDEEEWVTLRDPAGGAGLAFQTEPAHRPPVWPAAEGDQRMMMHLDVEVTDLAAGVARALELGAVLAEHQPQADVRVLLDPAGHPFCLWVPRA</sequence>
<dbReference type="eggNOG" id="COG0346">
    <property type="taxonomic scope" value="Bacteria"/>
</dbReference>
<evidence type="ECO:0000313" key="2">
    <source>
        <dbReference type="EMBL" id="ACU37412.1"/>
    </source>
</evidence>
<evidence type="ECO:0000259" key="1">
    <source>
        <dbReference type="Pfam" id="PF18029"/>
    </source>
</evidence>
<reference evidence="2 3" key="1">
    <citation type="journal article" date="2009" name="Stand. Genomic Sci.">
        <title>Complete genome sequence of Actinosynnema mirum type strain (101).</title>
        <authorList>
            <person name="Land M."/>
            <person name="Lapidus A."/>
            <person name="Mayilraj S."/>
            <person name="Chen F."/>
            <person name="Copeland A."/>
            <person name="Del Rio T.G."/>
            <person name="Nolan M."/>
            <person name="Lucas S."/>
            <person name="Tice H."/>
            <person name="Cheng J.F."/>
            <person name="Chertkov O."/>
            <person name="Bruce D."/>
            <person name="Goodwin L."/>
            <person name="Pitluck S."/>
            <person name="Rohde M."/>
            <person name="Goker M."/>
            <person name="Pati A."/>
            <person name="Ivanova N."/>
            <person name="Mavromatis K."/>
            <person name="Chen A."/>
            <person name="Palaniappan K."/>
            <person name="Hauser L."/>
            <person name="Chang Y.J."/>
            <person name="Jeffries C.C."/>
            <person name="Brettin T."/>
            <person name="Detter J.C."/>
            <person name="Han C."/>
            <person name="Chain P."/>
            <person name="Tindall B.J."/>
            <person name="Bristow J."/>
            <person name="Eisen J.A."/>
            <person name="Markowitz V."/>
            <person name="Hugenholtz P."/>
            <person name="Kyrpides N.C."/>
            <person name="Klenk H.P."/>
        </authorList>
    </citation>
    <scope>NUCLEOTIDE SEQUENCE [LARGE SCALE GENOMIC DNA]</scope>
    <source>
        <strain evidence="3">ATCC 29888 / DSM 43827 / JCM 3225 / NBRC 14064 / NCIMB 13271 / NRRL B-12336 / IMRU 3971 / 101</strain>
    </source>
</reference>
<protein>
    <submittedName>
        <fullName evidence="2">Glyoxalase/bleomycin resistance protein/dioxygenase</fullName>
    </submittedName>
</protein>
<dbReference type="Proteomes" id="UP000002213">
    <property type="component" value="Chromosome"/>
</dbReference>
<dbReference type="OrthoDB" id="1645442at2"/>
<keyword evidence="2" id="KW-0223">Dioxygenase</keyword>
<dbReference type="KEGG" id="ami:Amir_3520"/>
<dbReference type="SUPFAM" id="SSF54593">
    <property type="entry name" value="Glyoxalase/Bleomycin resistance protein/Dihydroxybiphenyl dioxygenase"/>
    <property type="match status" value="1"/>
</dbReference>
<evidence type="ECO:0000313" key="3">
    <source>
        <dbReference type="Proteomes" id="UP000002213"/>
    </source>
</evidence>
<dbReference type="PANTHER" id="PTHR35908:SF1">
    <property type="entry name" value="CONSERVED PROTEIN"/>
    <property type="match status" value="1"/>
</dbReference>
<dbReference type="GO" id="GO:0051213">
    <property type="term" value="F:dioxygenase activity"/>
    <property type="evidence" value="ECO:0007669"/>
    <property type="project" value="UniProtKB-KW"/>
</dbReference>
<dbReference type="RefSeq" id="WP_015802300.1">
    <property type="nucleotide sequence ID" value="NC_013093.1"/>
</dbReference>
<name>C6WAU3_ACTMD</name>
<keyword evidence="2" id="KW-0560">Oxidoreductase</keyword>
<accession>C6WAU3</accession>
<proteinExistence type="predicted"/>
<dbReference type="Pfam" id="PF18029">
    <property type="entry name" value="Glyoxalase_6"/>
    <property type="match status" value="1"/>
</dbReference>
<dbReference type="InterPro" id="IPR029068">
    <property type="entry name" value="Glyas_Bleomycin-R_OHBP_Dase"/>
</dbReference>
<dbReference type="EMBL" id="CP001630">
    <property type="protein sequence ID" value="ACU37412.1"/>
    <property type="molecule type" value="Genomic_DNA"/>
</dbReference>
<gene>
    <name evidence="2" type="ordered locus">Amir_3520</name>
</gene>
<dbReference type="InterPro" id="IPR041581">
    <property type="entry name" value="Glyoxalase_6"/>
</dbReference>
<dbReference type="HOGENOM" id="CLU_108054_2_1_11"/>
<feature type="domain" description="Glyoxalase-like" evidence="1">
    <location>
        <begin position="6"/>
        <end position="116"/>
    </location>
</feature>